<evidence type="ECO:0000256" key="9">
    <source>
        <dbReference type="ARBA" id="ARBA00022833"/>
    </source>
</evidence>
<feature type="active site" description="Proton acceptor" evidence="15">
    <location>
        <position position="134"/>
    </location>
</feature>
<keyword evidence="6 15" id="KW-0028">Amino-acid biosynthesis</keyword>
<gene>
    <name evidence="15 17" type="primary">dapE</name>
    <name evidence="17" type="ORF">JI748_12365</name>
</gene>
<comment type="subunit">
    <text evidence="3 15">Homodimer.</text>
</comment>
<evidence type="ECO:0000256" key="8">
    <source>
        <dbReference type="ARBA" id="ARBA00022801"/>
    </source>
</evidence>
<evidence type="ECO:0000256" key="2">
    <source>
        <dbReference type="ARBA" id="ARBA00006746"/>
    </source>
</evidence>
<dbReference type="SUPFAM" id="SSF53187">
    <property type="entry name" value="Zn-dependent exopeptidases"/>
    <property type="match status" value="1"/>
</dbReference>
<feature type="binding site" evidence="15">
    <location>
        <position position="104"/>
    </location>
    <ligand>
        <name>Zn(2+)</name>
        <dbReference type="ChEBI" id="CHEBI:29105"/>
        <label>1</label>
    </ligand>
</feature>
<comment type="similarity">
    <text evidence="2 15">Belongs to the peptidase M20A family. DapE subfamily.</text>
</comment>
<keyword evidence="18" id="KW-1185">Reference proteome</keyword>
<comment type="cofactor">
    <cofactor evidence="15">
        <name>Zn(2+)</name>
        <dbReference type="ChEBI" id="CHEBI:29105"/>
    </cofactor>
    <cofactor evidence="15">
        <name>Co(2+)</name>
        <dbReference type="ChEBI" id="CHEBI:48828"/>
    </cofactor>
    <text evidence="15">Binds 2 Zn(2+) or Co(2+) ions per subunit.</text>
</comment>
<keyword evidence="12 15" id="KW-0170">Cobalt</keyword>
<dbReference type="NCBIfam" id="NF009557">
    <property type="entry name" value="PRK13009.1"/>
    <property type="match status" value="1"/>
</dbReference>
<evidence type="ECO:0000256" key="7">
    <source>
        <dbReference type="ARBA" id="ARBA00022723"/>
    </source>
</evidence>
<evidence type="ECO:0000313" key="17">
    <source>
        <dbReference type="EMBL" id="QQR38560.1"/>
    </source>
</evidence>
<dbReference type="NCBIfam" id="TIGR01246">
    <property type="entry name" value="dapE_proteo"/>
    <property type="match status" value="1"/>
</dbReference>
<dbReference type="EC" id="3.5.1.18" evidence="4 15"/>
<dbReference type="SUPFAM" id="SSF55031">
    <property type="entry name" value="Bacterial exopeptidase dimerisation domain"/>
    <property type="match status" value="1"/>
</dbReference>
<evidence type="ECO:0000259" key="16">
    <source>
        <dbReference type="Pfam" id="PF07687"/>
    </source>
</evidence>
<dbReference type="InterPro" id="IPR036264">
    <property type="entry name" value="Bact_exopeptidase_dim_dom"/>
</dbReference>
<protein>
    <recommendedName>
        <fullName evidence="5 15">Succinyl-diaminopimelate desuccinylase</fullName>
        <shortName evidence="15">SDAP desuccinylase</shortName>
        <ecNumber evidence="4 15">3.5.1.18</ecNumber>
    </recommendedName>
    <alternativeName>
        <fullName evidence="13 15">N-succinyl-LL-2,6-diaminoheptanedioate amidohydrolase</fullName>
    </alternativeName>
</protein>
<feature type="binding site" evidence="15">
    <location>
        <position position="71"/>
    </location>
    <ligand>
        <name>Zn(2+)</name>
        <dbReference type="ChEBI" id="CHEBI:29105"/>
        <label>1</label>
    </ligand>
</feature>
<dbReference type="Gene3D" id="3.30.70.360">
    <property type="match status" value="1"/>
</dbReference>
<feature type="binding site" evidence="15">
    <location>
        <position position="104"/>
    </location>
    <ligand>
        <name>Zn(2+)</name>
        <dbReference type="ChEBI" id="CHEBI:29105"/>
        <label>2</label>
    </ligand>
</feature>
<feature type="binding site" evidence="15">
    <location>
        <position position="163"/>
    </location>
    <ligand>
        <name>Zn(2+)</name>
        <dbReference type="ChEBI" id="CHEBI:29105"/>
        <label>1</label>
    </ligand>
</feature>
<dbReference type="HAMAP" id="MF_01690">
    <property type="entry name" value="DapE"/>
    <property type="match status" value="1"/>
</dbReference>
<keyword evidence="9 15" id="KW-0862">Zinc</keyword>
<dbReference type="Proteomes" id="UP000595857">
    <property type="component" value="Chromosome"/>
</dbReference>
<reference evidence="17 18" key="1">
    <citation type="submission" date="2021-01" db="EMBL/GenBank/DDBJ databases">
        <title>Genome seq and assembly of Devosia sp. LEGU1.</title>
        <authorList>
            <person name="Chhetri G."/>
        </authorList>
    </citation>
    <scope>NUCLEOTIDE SEQUENCE [LARGE SCALE GENOMIC DNA]</scope>
    <source>
        <strain evidence="17 18">LEGU1</strain>
    </source>
</reference>
<comment type="catalytic activity">
    <reaction evidence="14 15">
        <text>N-succinyl-(2S,6S)-2,6-diaminopimelate + H2O = (2S,6S)-2,6-diaminopimelate + succinate</text>
        <dbReference type="Rhea" id="RHEA:22608"/>
        <dbReference type="ChEBI" id="CHEBI:15377"/>
        <dbReference type="ChEBI" id="CHEBI:30031"/>
        <dbReference type="ChEBI" id="CHEBI:57609"/>
        <dbReference type="ChEBI" id="CHEBI:58087"/>
        <dbReference type="EC" id="3.5.1.18"/>
    </reaction>
</comment>
<evidence type="ECO:0000256" key="6">
    <source>
        <dbReference type="ARBA" id="ARBA00022605"/>
    </source>
</evidence>
<comment type="function">
    <text evidence="15">Catalyzes the hydrolysis of N-succinyl-L,L-diaminopimelic acid (SDAP), forming succinate and LL-2,6-diaminopimelate (DAP), an intermediate involved in the bacterial biosynthesis of lysine and meso-diaminopimelic acid, an essential component of bacterial cell walls.</text>
</comment>
<keyword evidence="11 15" id="KW-0457">Lysine biosynthesis</keyword>
<evidence type="ECO:0000313" key="18">
    <source>
        <dbReference type="Proteomes" id="UP000595857"/>
    </source>
</evidence>
<dbReference type="PROSITE" id="PS00758">
    <property type="entry name" value="ARGE_DAPE_CPG2_1"/>
    <property type="match status" value="1"/>
</dbReference>
<evidence type="ECO:0000256" key="1">
    <source>
        <dbReference type="ARBA" id="ARBA00005130"/>
    </source>
</evidence>
<dbReference type="Pfam" id="PF07687">
    <property type="entry name" value="M20_dimer"/>
    <property type="match status" value="1"/>
</dbReference>
<evidence type="ECO:0000256" key="4">
    <source>
        <dbReference type="ARBA" id="ARBA00011921"/>
    </source>
</evidence>
<keyword evidence="7 15" id="KW-0479">Metal-binding</keyword>
<organism evidence="17 18">
    <name type="scientific">Devosia rhizoryzae</name>
    <dbReference type="NCBI Taxonomy" id="2774137"/>
    <lineage>
        <taxon>Bacteria</taxon>
        <taxon>Pseudomonadati</taxon>
        <taxon>Pseudomonadota</taxon>
        <taxon>Alphaproteobacteria</taxon>
        <taxon>Hyphomicrobiales</taxon>
        <taxon>Devosiaceae</taxon>
        <taxon>Devosia</taxon>
    </lineage>
</organism>
<feature type="binding site" evidence="15">
    <location>
        <position position="352"/>
    </location>
    <ligand>
        <name>Zn(2+)</name>
        <dbReference type="ChEBI" id="CHEBI:29105"/>
        <label>2</label>
    </ligand>
</feature>
<dbReference type="GO" id="GO:0009014">
    <property type="term" value="F:succinyl-diaminopimelate desuccinylase activity"/>
    <property type="evidence" value="ECO:0007669"/>
    <property type="project" value="UniProtKB-EC"/>
</dbReference>
<keyword evidence="10 15" id="KW-0220">Diaminopimelate biosynthesis</keyword>
<evidence type="ECO:0000256" key="10">
    <source>
        <dbReference type="ARBA" id="ARBA00022915"/>
    </source>
</evidence>
<evidence type="ECO:0000256" key="13">
    <source>
        <dbReference type="ARBA" id="ARBA00031891"/>
    </source>
</evidence>
<evidence type="ECO:0000256" key="11">
    <source>
        <dbReference type="ARBA" id="ARBA00023154"/>
    </source>
</evidence>
<feature type="active site" evidence="15">
    <location>
        <position position="73"/>
    </location>
</feature>
<proteinExistence type="inferred from homology"/>
<evidence type="ECO:0000256" key="15">
    <source>
        <dbReference type="HAMAP-Rule" id="MF_01690"/>
    </source>
</evidence>
<evidence type="ECO:0000256" key="5">
    <source>
        <dbReference type="ARBA" id="ARBA00022391"/>
    </source>
</evidence>
<dbReference type="PANTHER" id="PTHR43808">
    <property type="entry name" value="ACETYLORNITHINE DEACETYLASE"/>
    <property type="match status" value="1"/>
</dbReference>
<dbReference type="InterPro" id="IPR005941">
    <property type="entry name" value="DapE_proteobac"/>
</dbReference>
<evidence type="ECO:0000256" key="3">
    <source>
        <dbReference type="ARBA" id="ARBA00011738"/>
    </source>
</evidence>
<dbReference type="RefSeq" id="WP_201631089.1">
    <property type="nucleotide sequence ID" value="NZ_CP068046.1"/>
</dbReference>
<dbReference type="InterPro" id="IPR002933">
    <property type="entry name" value="Peptidase_M20"/>
</dbReference>
<evidence type="ECO:0000256" key="14">
    <source>
        <dbReference type="ARBA" id="ARBA00051301"/>
    </source>
</evidence>
<name>A0ABX7C7F0_9HYPH</name>
<comment type="pathway">
    <text evidence="1 15">Amino-acid biosynthesis; L-lysine biosynthesis via DAP pathway; LL-2,6-diaminopimelate from (S)-tetrahydrodipicolinate (succinylase route): step 3/3.</text>
</comment>
<dbReference type="InterPro" id="IPR050072">
    <property type="entry name" value="Peptidase_M20A"/>
</dbReference>
<keyword evidence="8 15" id="KW-0378">Hydrolase</keyword>
<dbReference type="InterPro" id="IPR001261">
    <property type="entry name" value="ArgE/DapE_CS"/>
</dbReference>
<dbReference type="EMBL" id="CP068046">
    <property type="protein sequence ID" value="QQR38560.1"/>
    <property type="molecule type" value="Genomic_DNA"/>
</dbReference>
<evidence type="ECO:0000256" key="12">
    <source>
        <dbReference type="ARBA" id="ARBA00023285"/>
    </source>
</evidence>
<dbReference type="PANTHER" id="PTHR43808:SF31">
    <property type="entry name" value="N-ACETYL-L-CITRULLINE DEACETYLASE"/>
    <property type="match status" value="1"/>
</dbReference>
<dbReference type="Pfam" id="PF01546">
    <property type="entry name" value="Peptidase_M20"/>
    <property type="match status" value="1"/>
</dbReference>
<sequence>MTDPLDLLSRLVACPSITPEEAGALDLLEAELQALGFSTTLLKFEGDGSYPVGNLFATRGTGGRRLLFAGHTDVVPPGDRAHWTSDPFVPRLADGKLYGRGTADMKSGIAAFVAACAAIPADAGTIQLAITNDEEADAINGTEKLVRWMKENGQDFDFAIVGEPSSAETLGDSIKIGRRGSFSGQVSVTGTQGHVAYPHKANNPLPVLAAIATALSSEPLDTGTEHFPASILELTTIDVGNPTGNVIPMSGTLRFNIRYNDLWTSDTLADWIRIQIDAIDHNGTTIVFDILGTPSRSFLSPLSDDVETLSSVIAEQTGKRPDYSTAGGTSDARFIAQYGPVVECGLVGSSMHKADEHIAVADLHGLTAIYASFMRRFFGAAT</sequence>
<dbReference type="InterPro" id="IPR011650">
    <property type="entry name" value="Peptidase_M20_dimer"/>
</dbReference>
<dbReference type="Gene3D" id="3.40.630.10">
    <property type="entry name" value="Zn peptidases"/>
    <property type="match status" value="2"/>
</dbReference>
<feature type="binding site" evidence="15">
    <location>
        <position position="135"/>
    </location>
    <ligand>
        <name>Zn(2+)</name>
        <dbReference type="ChEBI" id="CHEBI:29105"/>
        <label>2</label>
    </ligand>
</feature>
<feature type="domain" description="Peptidase M20 dimerisation" evidence="16">
    <location>
        <begin position="176"/>
        <end position="278"/>
    </location>
</feature>
<accession>A0ABX7C7F0</accession>